<organism evidence="1">
    <name type="scientific">Wolbachia endosymbiont of Oeneis ivallda</name>
    <dbReference type="NCBI Taxonomy" id="3171168"/>
    <lineage>
        <taxon>Bacteria</taxon>
        <taxon>Pseudomonadati</taxon>
        <taxon>Pseudomonadota</taxon>
        <taxon>Alphaproteobacteria</taxon>
        <taxon>Rickettsiales</taxon>
        <taxon>Anaplasmataceae</taxon>
        <taxon>Wolbachieae</taxon>
        <taxon>Wolbachia</taxon>
    </lineage>
</organism>
<dbReference type="InterPro" id="IPR019289">
    <property type="entry name" value="Phage_tail_E/E"/>
</dbReference>
<name>A0AAU7YM92_9RICK</name>
<sequence length="84" mass="9430">MHTITLNNPITIDGISVSELSMREPKVRDLLAIERIEGEALKEVALIANLASVPKEVVEDLCIKDYVEIQKVLKDFLSPLEQRS</sequence>
<reference evidence="1" key="1">
    <citation type="submission" date="2024-06" db="EMBL/GenBank/DDBJ databases">
        <title>Genome assembly of the Oeneis chryxus ivallda.</title>
        <authorList>
            <person name="MacDonald Z."/>
            <person name="Shaffer H.B."/>
            <person name="Gillespie T."/>
            <person name="Marimuthu M.P.A."/>
            <person name="Nguyen O."/>
            <person name="Fairbairn C.W."/>
            <person name="Seligmann W.E."/>
            <person name="Escalona M."/>
            <person name="Miller C."/>
            <person name="Toffelmier E."/>
        </authorList>
    </citation>
    <scope>NUCLEOTIDE SEQUENCE</scope>
    <source>
        <strain evidence="1">CCGP_102_HBS-TG_Oc004</strain>
    </source>
</reference>
<evidence type="ECO:0000313" key="1">
    <source>
        <dbReference type="EMBL" id="XCA34514.1"/>
    </source>
</evidence>
<accession>A0AAU7YM92</accession>
<protein>
    <submittedName>
        <fullName evidence="1">Phage tail assembly protein</fullName>
    </submittedName>
</protein>
<dbReference type="EMBL" id="CP158587">
    <property type="protein sequence ID" value="XCA34514.1"/>
    <property type="molecule type" value="Genomic_DNA"/>
</dbReference>
<proteinExistence type="predicted"/>
<gene>
    <name evidence="1" type="ORF">ABS861_03820</name>
</gene>
<dbReference type="Pfam" id="PF10109">
    <property type="entry name" value="Phage_TAC_7"/>
    <property type="match status" value="1"/>
</dbReference>
<dbReference type="AlphaFoldDB" id="A0AAU7YM92"/>